<reference evidence="4" key="1">
    <citation type="submission" date="2016-06" db="EMBL/GenBank/DDBJ databases">
        <authorList>
            <person name="Varghese N."/>
        </authorList>
    </citation>
    <scope>NUCLEOTIDE SEQUENCE [LARGE SCALE GENOMIC DNA]</scope>
    <source>
        <strain evidence="4">DSM 45344</strain>
    </source>
</reference>
<keyword evidence="1" id="KW-0812">Transmembrane</keyword>
<feature type="transmembrane region" description="Helical" evidence="1">
    <location>
        <begin position="93"/>
        <end position="117"/>
    </location>
</feature>
<dbReference type="AlphaFoldDB" id="A0A1C3N634"/>
<sequence length="231" mass="25177">MQNGGPKCKIAGERAGRAARLMVGCAVTGYGHRVRSCEEVSVAFPEDVLTEDEHVVLHLHPHWKALIRPIVVLVLAVAAVVAGVLLLPESGGGSIALAVIGVIALVAVVWFALWPFLVWRTTHYLFTNERVLLQHGVFSRDRRDIPLTRVNDHSMSQRFVERLLGCGTLTIESAGERGQSVLADVPGVGQVQTKLYELVEAQHDKHSLGDGEMREILADMSEGKPLRDPSA</sequence>
<keyword evidence="1" id="KW-1133">Transmembrane helix</keyword>
<evidence type="ECO:0000256" key="1">
    <source>
        <dbReference type="SAM" id="Phobius"/>
    </source>
</evidence>
<dbReference type="EMBL" id="LT598496">
    <property type="protein sequence ID" value="SBV28037.1"/>
    <property type="molecule type" value="Genomic_DNA"/>
</dbReference>
<name>A0A1C3N634_9ACTN</name>
<evidence type="ECO:0000313" key="3">
    <source>
        <dbReference type="EMBL" id="SBV28037.1"/>
    </source>
</evidence>
<keyword evidence="4" id="KW-1185">Reference proteome</keyword>
<keyword evidence="1" id="KW-0472">Membrane</keyword>
<dbReference type="STRING" id="307121.GA0070620_3569"/>
<proteinExistence type="predicted"/>
<dbReference type="Pfam" id="PF03703">
    <property type="entry name" value="bPH_2"/>
    <property type="match status" value="1"/>
</dbReference>
<dbReference type="InterPro" id="IPR005182">
    <property type="entry name" value="YdbS-like_PH"/>
</dbReference>
<dbReference type="Proteomes" id="UP000199393">
    <property type="component" value="Chromosome I"/>
</dbReference>
<dbReference type="PANTHER" id="PTHR37938">
    <property type="entry name" value="BLL0215 PROTEIN"/>
    <property type="match status" value="1"/>
</dbReference>
<protein>
    <submittedName>
        <fullName evidence="3">PH domain-containing protein</fullName>
    </submittedName>
</protein>
<dbReference type="PANTHER" id="PTHR37938:SF1">
    <property type="entry name" value="BLL0215 PROTEIN"/>
    <property type="match status" value="1"/>
</dbReference>
<evidence type="ECO:0000313" key="4">
    <source>
        <dbReference type="Proteomes" id="UP000199393"/>
    </source>
</evidence>
<dbReference type="PATRIC" id="fig|307121.4.peg.3640"/>
<organism evidence="3 4">
    <name type="scientific">Micromonospora krabiensis</name>
    <dbReference type="NCBI Taxonomy" id="307121"/>
    <lineage>
        <taxon>Bacteria</taxon>
        <taxon>Bacillati</taxon>
        <taxon>Actinomycetota</taxon>
        <taxon>Actinomycetes</taxon>
        <taxon>Micromonosporales</taxon>
        <taxon>Micromonosporaceae</taxon>
        <taxon>Micromonospora</taxon>
    </lineage>
</organism>
<feature type="domain" description="YdbS-like PH" evidence="2">
    <location>
        <begin position="119"/>
        <end position="192"/>
    </location>
</feature>
<evidence type="ECO:0000259" key="2">
    <source>
        <dbReference type="Pfam" id="PF03703"/>
    </source>
</evidence>
<feature type="transmembrane region" description="Helical" evidence="1">
    <location>
        <begin position="66"/>
        <end position="87"/>
    </location>
</feature>
<gene>
    <name evidence="3" type="ORF">GA0070620_3569</name>
</gene>
<accession>A0A1C3N634</accession>